<protein>
    <submittedName>
        <fullName evidence="1">F-box/RNI/FBD-like domain protein</fullName>
    </submittedName>
</protein>
<proteinExistence type="predicted"/>
<dbReference type="SUPFAM" id="SSF52047">
    <property type="entry name" value="RNI-like"/>
    <property type="match status" value="1"/>
</dbReference>
<reference evidence="1 2" key="1">
    <citation type="journal article" date="2018" name="Front. Plant Sci.">
        <title>Red Clover (Trifolium pratense) and Zigzag Clover (T. medium) - A Picture of Genomic Similarities and Differences.</title>
        <authorList>
            <person name="Dluhosova J."/>
            <person name="Istvanek J."/>
            <person name="Nedelnik J."/>
            <person name="Repkova J."/>
        </authorList>
    </citation>
    <scope>NUCLEOTIDE SEQUENCE [LARGE SCALE GENOMIC DNA]</scope>
    <source>
        <strain evidence="2">cv. 10/8</strain>
        <tissue evidence="1">Leaf</tissue>
    </source>
</reference>
<dbReference type="InterPro" id="IPR032675">
    <property type="entry name" value="LRR_dom_sf"/>
</dbReference>
<sequence length="261" mass="30180">MSNSFTTQRDKTVSILSLHLICRRCNRYCKDDIPNFVNTVVQWNVQNLNIDLSNSLFPTFVLTTKSLSVLKLKRLLLDDFPSVDLPSLKFLRLESVTFTHYSYIIDILSACPVLEELEAKDLTVKKNYRVHRDCPGTYVTGLFNLVRANISGRHVSYDCLNNAEHLQLHVTVPCELHKMFQNLTYIELALDFLPRLGFFKWNWVMNLLPKSPKLQTLIIDEPPKLGASICKIYHAKFKSTKHHDNSGCQIRRVRCKDPNVQ</sequence>
<dbReference type="AlphaFoldDB" id="A0A392N947"/>
<organism evidence="1 2">
    <name type="scientific">Trifolium medium</name>
    <dbReference type="NCBI Taxonomy" id="97028"/>
    <lineage>
        <taxon>Eukaryota</taxon>
        <taxon>Viridiplantae</taxon>
        <taxon>Streptophyta</taxon>
        <taxon>Embryophyta</taxon>
        <taxon>Tracheophyta</taxon>
        <taxon>Spermatophyta</taxon>
        <taxon>Magnoliopsida</taxon>
        <taxon>eudicotyledons</taxon>
        <taxon>Gunneridae</taxon>
        <taxon>Pentapetalae</taxon>
        <taxon>rosids</taxon>
        <taxon>fabids</taxon>
        <taxon>Fabales</taxon>
        <taxon>Fabaceae</taxon>
        <taxon>Papilionoideae</taxon>
        <taxon>50 kb inversion clade</taxon>
        <taxon>NPAAA clade</taxon>
        <taxon>Hologalegina</taxon>
        <taxon>IRL clade</taxon>
        <taxon>Trifolieae</taxon>
        <taxon>Trifolium</taxon>
    </lineage>
</organism>
<dbReference type="PANTHER" id="PTHR31900">
    <property type="entry name" value="F-BOX/RNI SUPERFAMILY PROTEIN-RELATED"/>
    <property type="match status" value="1"/>
</dbReference>
<gene>
    <name evidence="1" type="ORF">A2U01_0016517</name>
</gene>
<dbReference type="InterPro" id="IPR050232">
    <property type="entry name" value="FBL13/AtMIF1-like"/>
</dbReference>
<keyword evidence="2" id="KW-1185">Reference proteome</keyword>
<dbReference type="EMBL" id="LXQA010030068">
    <property type="protein sequence ID" value="MCH95538.1"/>
    <property type="molecule type" value="Genomic_DNA"/>
</dbReference>
<evidence type="ECO:0000313" key="1">
    <source>
        <dbReference type="EMBL" id="MCH95538.1"/>
    </source>
</evidence>
<name>A0A392N947_9FABA</name>
<dbReference type="PANTHER" id="PTHR31900:SF34">
    <property type="entry name" value="EMB|CAB62440.1-RELATED"/>
    <property type="match status" value="1"/>
</dbReference>
<evidence type="ECO:0000313" key="2">
    <source>
        <dbReference type="Proteomes" id="UP000265520"/>
    </source>
</evidence>
<dbReference type="Proteomes" id="UP000265520">
    <property type="component" value="Unassembled WGS sequence"/>
</dbReference>
<comment type="caution">
    <text evidence="1">The sequence shown here is derived from an EMBL/GenBank/DDBJ whole genome shotgun (WGS) entry which is preliminary data.</text>
</comment>
<accession>A0A392N947</accession>
<dbReference type="Gene3D" id="3.80.10.10">
    <property type="entry name" value="Ribonuclease Inhibitor"/>
    <property type="match status" value="1"/>
</dbReference>